<keyword evidence="3 10" id="KW-0808">Transferase</keyword>
<feature type="domain" description="Glycosyltransferase 2-like" evidence="9">
    <location>
        <begin position="25"/>
        <end position="189"/>
    </location>
</feature>
<sequence length="345" mass="39298">MSKNIIRSTSIDHLIPPKPAHPLISIVIPVYNEEDGLQALFDRLYPALDAMVIALNVRYEVVFINDGSRDQSAQLLGKQFEQRPDTTRVVLFNGNFGQHMAIMAGFSYSNGDYLITLDADLQNPPEEIIRIAELLIEGYDYVGTIRVARKDSFFRRYASRAMNQLRDRITRITMTDQGCMMRGYDRRVVNLMKKSKEINTFIPALGFTYASKRVEIEIKHEERFAGESKYSLYQLIRLNFDLVTGFSVMPLQAFSLIGILLAIASAFLFVLLLVRRFIIGAEVEGVFTLFALNFFLLGVLLFGVGLLGEYVGRIYEQVRKRPRYIVMGVLEEEAMNKGDTLDDES</sequence>
<dbReference type="PANTHER" id="PTHR48090:SF3">
    <property type="entry name" value="UNDECAPRENYL-PHOSPHATE 4-DEOXY-4-FORMAMIDO-L-ARABINOSE TRANSFERASE"/>
    <property type="match status" value="1"/>
</dbReference>
<keyword evidence="7 8" id="KW-0472">Membrane</keyword>
<dbReference type="GO" id="GO:0005886">
    <property type="term" value="C:plasma membrane"/>
    <property type="evidence" value="ECO:0007669"/>
    <property type="project" value="TreeGrafter"/>
</dbReference>
<evidence type="ECO:0000256" key="7">
    <source>
        <dbReference type="ARBA" id="ARBA00023136"/>
    </source>
</evidence>
<keyword evidence="1" id="KW-1003">Cell membrane</keyword>
<proteinExistence type="predicted"/>
<evidence type="ECO:0000313" key="11">
    <source>
        <dbReference type="Proteomes" id="UP000192708"/>
    </source>
</evidence>
<dbReference type="Proteomes" id="UP000192708">
    <property type="component" value="Unassembled WGS sequence"/>
</dbReference>
<dbReference type="InterPro" id="IPR001173">
    <property type="entry name" value="Glyco_trans_2-like"/>
</dbReference>
<keyword evidence="5" id="KW-0448">Lipopolysaccharide biosynthesis</keyword>
<evidence type="ECO:0000256" key="3">
    <source>
        <dbReference type="ARBA" id="ARBA00022679"/>
    </source>
</evidence>
<dbReference type="InterPro" id="IPR029044">
    <property type="entry name" value="Nucleotide-diphossugar_trans"/>
</dbReference>
<dbReference type="Gene3D" id="3.90.550.10">
    <property type="entry name" value="Spore Coat Polysaccharide Biosynthesis Protein SpsA, Chain A"/>
    <property type="match status" value="1"/>
</dbReference>
<dbReference type="GO" id="GO:0009103">
    <property type="term" value="P:lipopolysaccharide biosynthetic process"/>
    <property type="evidence" value="ECO:0007669"/>
    <property type="project" value="UniProtKB-KW"/>
</dbReference>
<dbReference type="RefSeq" id="WP_084282300.1">
    <property type="nucleotide sequence ID" value="NZ_FWXJ01000002.1"/>
</dbReference>
<evidence type="ECO:0000256" key="2">
    <source>
        <dbReference type="ARBA" id="ARBA00022676"/>
    </source>
</evidence>
<evidence type="ECO:0000256" key="6">
    <source>
        <dbReference type="ARBA" id="ARBA00022989"/>
    </source>
</evidence>
<dbReference type="EMBL" id="FWXJ01000002">
    <property type="protein sequence ID" value="SMC31989.1"/>
    <property type="molecule type" value="Genomic_DNA"/>
</dbReference>
<dbReference type="CDD" id="cd04187">
    <property type="entry name" value="DPM1_like_bac"/>
    <property type="match status" value="1"/>
</dbReference>
<dbReference type="STRING" id="1938817.SAMN06296008_10259"/>
<organism evidence="10 11">
    <name type="scientific">Polynucleobacter kasalickyi</name>
    <dbReference type="NCBI Taxonomy" id="1938817"/>
    <lineage>
        <taxon>Bacteria</taxon>
        <taxon>Pseudomonadati</taxon>
        <taxon>Pseudomonadota</taxon>
        <taxon>Betaproteobacteria</taxon>
        <taxon>Burkholderiales</taxon>
        <taxon>Burkholderiaceae</taxon>
        <taxon>Polynucleobacter</taxon>
    </lineage>
</organism>
<evidence type="ECO:0000256" key="5">
    <source>
        <dbReference type="ARBA" id="ARBA00022985"/>
    </source>
</evidence>
<keyword evidence="6 8" id="KW-1133">Transmembrane helix</keyword>
<feature type="transmembrane region" description="Helical" evidence="8">
    <location>
        <begin position="286"/>
        <end position="311"/>
    </location>
</feature>
<evidence type="ECO:0000256" key="4">
    <source>
        <dbReference type="ARBA" id="ARBA00022692"/>
    </source>
</evidence>
<evidence type="ECO:0000313" key="10">
    <source>
        <dbReference type="EMBL" id="SMC31989.1"/>
    </source>
</evidence>
<dbReference type="InterPro" id="IPR050256">
    <property type="entry name" value="Glycosyltransferase_2"/>
</dbReference>
<evidence type="ECO:0000256" key="1">
    <source>
        <dbReference type="ARBA" id="ARBA00022475"/>
    </source>
</evidence>
<dbReference type="Pfam" id="PF00535">
    <property type="entry name" value="Glycos_transf_2"/>
    <property type="match status" value="1"/>
</dbReference>
<gene>
    <name evidence="10" type="ORF">SAMN06296008_10259</name>
</gene>
<dbReference type="SUPFAM" id="SSF53448">
    <property type="entry name" value="Nucleotide-diphospho-sugar transferases"/>
    <property type="match status" value="1"/>
</dbReference>
<dbReference type="PANTHER" id="PTHR48090">
    <property type="entry name" value="UNDECAPRENYL-PHOSPHATE 4-DEOXY-4-FORMAMIDO-L-ARABINOSE TRANSFERASE-RELATED"/>
    <property type="match status" value="1"/>
</dbReference>
<dbReference type="OrthoDB" id="9811884at2"/>
<evidence type="ECO:0000256" key="8">
    <source>
        <dbReference type="SAM" id="Phobius"/>
    </source>
</evidence>
<feature type="transmembrane region" description="Helical" evidence="8">
    <location>
        <begin position="253"/>
        <end position="274"/>
    </location>
</feature>
<protein>
    <submittedName>
        <fullName evidence="10">Undecaprenyl-phosphate 4-deoxy-4-formamido-L-arabinose transferase</fullName>
    </submittedName>
</protein>
<keyword evidence="11" id="KW-1185">Reference proteome</keyword>
<accession>A0A1W1Y766</accession>
<name>A0A1W1Y766_9BURK</name>
<dbReference type="AlphaFoldDB" id="A0A1W1Y766"/>
<evidence type="ECO:0000259" key="9">
    <source>
        <dbReference type="Pfam" id="PF00535"/>
    </source>
</evidence>
<keyword evidence="2" id="KW-0328">Glycosyltransferase</keyword>
<keyword evidence="4 8" id="KW-0812">Transmembrane</keyword>
<dbReference type="GO" id="GO:0099621">
    <property type="term" value="F:undecaprenyl-phosphate 4-deoxy-4-formamido-L-arabinose transferase activity"/>
    <property type="evidence" value="ECO:0007669"/>
    <property type="project" value="TreeGrafter"/>
</dbReference>
<reference evidence="10 11" key="1">
    <citation type="submission" date="2017-04" db="EMBL/GenBank/DDBJ databases">
        <authorList>
            <person name="Afonso C.L."/>
            <person name="Miller P.J."/>
            <person name="Scott M.A."/>
            <person name="Spackman E."/>
            <person name="Goraichik I."/>
            <person name="Dimitrov K.M."/>
            <person name="Suarez D.L."/>
            <person name="Swayne D.E."/>
        </authorList>
    </citation>
    <scope>NUCLEOTIDE SEQUENCE [LARGE SCALE GENOMIC DNA]</scope>
    <source>
        <strain evidence="10 11">VK13</strain>
    </source>
</reference>